<comment type="caution">
    <text evidence="2">The sequence shown here is derived from an EMBL/GenBank/DDBJ whole genome shotgun (WGS) entry which is preliminary data.</text>
</comment>
<dbReference type="PANTHER" id="PTHR42831">
    <property type="entry name" value="FE-S PROTEIN MATURATION AUXILIARY FACTOR YITW"/>
    <property type="match status" value="1"/>
</dbReference>
<evidence type="ECO:0000313" key="3">
    <source>
        <dbReference type="Proteomes" id="UP000003688"/>
    </source>
</evidence>
<dbReference type="InterPro" id="IPR002744">
    <property type="entry name" value="MIP18-like"/>
</dbReference>
<dbReference type="EMBL" id="ABOX02000008">
    <property type="protein sequence ID" value="EEF61818.1"/>
    <property type="molecule type" value="Genomic_DNA"/>
</dbReference>
<feature type="domain" description="MIP18 family-like" evidence="1">
    <location>
        <begin position="88"/>
        <end position="166"/>
    </location>
</feature>
<keyword evidence="3" id="KW-1185">Reference proteome</keyword>
<dbReference type="InterPro" id="IPR017776">
    <property type="entry name" value="FeS_assembly_SufT_put"/>
</dbReference>
<gene>
    <name evidence="2" type="ORF">Cflav_PD4858</name>
</gene>
<dbReference type="OrthoDB" id="9805360at2"/>
<protein>
    <submittedName>
        <fullName evidence="2">FeS assembly SUF system protein SufT</fullName>
    </submittedName>
</protein>
<dbReference type="Proteomes" id="UP000003688">
    <property type="component" value="Unassembled WGS sequence"/>
</dbReference>
<dbReference type="STRING" id="320771.Cflav_PD4858"/>
<dbReference type="NCBIfam" id="TIGR03406">
    <property type="entry name" value="FeS_long_SufT"/>
    <property type="match status" value="1"/>
</dbReference>
<dbReference type="RefSeq" id="WP_007414352.1">
    <property type="nucleotide sequence ID" value="NZ_ABOX02000008.1"/>
</dbReference>
<name>B9XEV4_PEDPL</name>
<reference evidence="2 3" key="1">
    <citation type="journal article" date="2011" name="J. Bacteriol.">
        <title>Genome sequence of 'Pedosphaera parvula' Ellin514, an aerobic Verrucomicrobial isolate from pasture soil.</title>
        <authorList>
            <person name="Kant R."/>
            <person name="van Passel M.W."/>
            <person name="Sangwan P."/>
            <person name="Palva A."/>
            <person name="Lucas S."/>
            <person name="Copeland A."/>
            <person name="Lapidus A."/>
            <person name="Glavina Del Rio T."/>
            <person name="Dalin E."/>
            <person name="Tice H."/>
            <person name="Bruce D."/>
            <person name="Goodwin L."/>
            <person name="Pitluck S."/>
            <person name="Chertkov O."/>
            <person name="Larimer F.W."/>
            <person name="Land M.L."/>
            <person name="Hauser L."/>
            <person name="Brettin T.S."/>
            <person name="Detter J.C."/>
            <person name="Han S."/>
            <person name="de Vos W.M."/>
            <person name="Janssen P.H."/>
            <person name="Smidt H."/>
        </authorList>
    </citation>
    <scope>NUCLEOTIDE SEQUENCE [LARGE SCALE GENOMIC DNA]</scope>
    <source>
        <strain evidence="2 3">Ellin514</strain>
    </source>
</reference>
<sequence>MNSNEPVTLKRDCEASVIPVGTKVSLLAGEQAYITQSLGGSYTVIVNGNMFRIDGKDADALGLEVEAPTRRVPTSTTYGPITQEKLDTEVWNQLRSCYDPEIPVNIVDLGLVYDCKIEPIPGASESFRVDVKMTLTAPGCGMGPTLQADVQNKLLSLEGVDDVNVELVWEPQWNQGMLTEAAKLQLGLM</sequence>
<dbReference type="Gene3D" id="3.30.300.130">
    <property type="entry name" value="Fe-S cluster assembly (FSCA)"/>
    <property type="match status" value="1"/>
</dbReference>
<dbReference type="SUPFAM" id="SSF117916">
    <property type="entry name" value="Fe-S cluster assembly (FSCA) domain-like"/>
    <property type="match status" value="1"/>
</dbReference>
<dbReference type="InterPro" id="IPR052339">
    <property type="entry name" value="Fe-S_Maturation_MIP18"/>
</dbReference>
<evidence type="ECO:0000259" key="1">
    <source>
        <dbReference type="Pfam" id="PF01883"/>
    </source>
</evidence>
<accession>B9XEV4</accession>
<dbReference type="InterPro" id="IPR034904">
    <property type="entry name" value="FSCA_dom_sf"/>
</dbReference>
<dbReference type="PANTHER" id="PTHR42831:SF1">
    <property type="entry name" value="FE-S PROTEIN MATURATION AUXILIARY FACTOR YITW"/>
    <property type="match status" value="1"/>
</dbReference>
<dbReference type="Pfam" id="PF01883">
    <property type="entry name" value="FeS_assembly_P"/>
    <property type="match status" value="1"/>
</dbReference>
<evidence type="ECO:0000313" key="2">
    <source>
        <dbReference type="EMBL" id="EEF61818.1"/>
    </source>
</evidence>
<organism evidence="2 3">
    <name type="scientific">Pedosphaera parvula (strain Ellin514)</name>
    <dbReference type="NCBI Taxonomy" id="320771"/>
    <lineage>
        <taxon>Bacteria</taxon>
        <taxon>Pseudomonadati</taxon>
        <taxon>Verrucomicrobiota</taxon>
        <taxon>Pedosphaerae</taxon>
        <taxon>Pedosphaerales</taxon>
        <taxon>Pedosphaeraceae</taxon>
        <taxon>Pedosphaera</taxon>
    </lineage>
</organism>
<dbReference type="AlphaFoldDB" id="B9XEV4"/>
<proteinExistence type="predicted"/>